<name>A0A5J4QCH1_9EUKA</name>
<feature type="non-terminal residue" evidence="1">
    <location>
        <position position="1"/>
    </location>
</feature>
<gene>
    <name evidence="1" type="ORF">EZS28_054828</name>
</gene>
<sequence length="104" mass="11511">FLSLKDTNDSAAAIELNIKEDSNILIEGSLFENNNASLGGACIVINFDTYVRSNKDVKNEKDNVFVELRSNTFKDNTGNLAGAILISGDPWPVLIVYNYFIHNI</sequence>
<evidence type="ECO:0000313" key="2">
    <source>
        <dbReference type="Proteomes" id="UP000324800"/>
    </source>
</evidence>
<proteinExistence type="predicted"/>
<dbReference type="Proteomes" id="UP000324800">
    <property type="component" value="Unassembled WGS sequence"/>
</dbReference>
<evidence type="ECO:0000313" key="1">
    <source>
        <dbReference type="EMBL" id="KAA6319367.1"/>
    </source>
</evidence>
<dbReference type="EMBL" id="SNRW01045902">
    <property type="protein sequence ID" value="KAA6319367.1"/>
    <property type="molecule type" value="Genomic_DNA"/>
</dbReference>
<reference evidence="1 2" key="1">
    <citation type="submission" date="2019-03" db="EMBL/GenBank/DDBJ databases">
        <title>Single cell metagenomics reveals metabolic interactions within the superorganism composed of flagellate Streblomastix strix and complex community of Bacteroidetes bacteria on its surface.</title>
        <authorList>
            <person name="Treitli S.C."/>
            <person name="Kolisko M."/>
            <person name="Husnik F."/>
            <person name="Keeling P."/>
            <person name="Hampl V."/>
        </authorList>
    </citation>
    <scope>NUCLEOTIDE SEQUENCE [LARGE SCALE GENOMIC DNA]</scope>
    <source>
        <strain evidence="1">ST1C</strain>
    </source>
</reference>
<organism evidence="1 2">
    <name type="scientific">Streblomastix strix</name>
    <dbReference type="NCBI Taxonomy" id="222440"/>
    <lineage>
        <taxon>Eukaryota</taxon>
        <taxon>Metamonada</taxon>
        <taxon>Preaxostyla</taxon>
        <taxon>Oxymonadida</taxon>
        <taxon>Streblomastigidae</taxon>
        <taxon>Streblomastix</taxon>
    </lineage>
</organism>
<dbReference type="AlphaFoldDB" id="A0A5J4QCH1"/>
<accession>A0A5J4QCH1</accession>
<comment type="caution">
    <text evidence="1">The sequence shown here is derived from an EMBL/GenBank/DDBJ whole genome shotgun (WGS) entry which is preliminary data.</text>
</comment>
<dbReference type="InterPro" id="IPR011050">
    <property type="entry name" value="Pectin_lyase_fold/virulence"/>
</dbReference>
<dbReference type="SUPFAM" id="SSF51126">
    <property type="entry name" value="Pectin lyase-like"/>
    <property type="match status" value="1"/>
</dbReference>
<protein>
    <submittedName>
        <fullName evidence="1">Uncharacterized protein</fullName>
    </submittedName>
</protein>
<feature type="non-terminal residue" evidence="1">
    <location>
        <position position="104"/>
    </location>
</feature>